<dbReference type="Proteomes" id="UP001321749">
    <property type="component" value="Unassembled WGS sequence"/>
</dbReference>
<dbReference type="PANTHER" id="PTHR42791:SF1">
    <property type="entry name" value="N-ACETYLTRANSFERASE DOMAIN-CONTAINING PROTEIN"/>
    <property type="match status" value="1"/>
</dbReference>
<evidence type="ECO:0000259" key="1">
    <source>
        <dbReference type="PROSITE" id="PS51186"/>
    </source>
</evidence>
<keyword evidence="3" id="KW-1185">Reference proteome</keyword>
<dbReference type="InterPro" id="IPR000182">
    <property type="entry name" value="GNAT_dom"/>
</dbReference>
<dbReference type="Gene3D" id="3.40.630.30">
    <property type="match status" value="1"/>
</dbReference>
<sequence length="302" mass="33328">TASGSTPSISSNASTVLTTPLRDDAITTAVPDAGLPRSLLPTGWQDTVREVKMANCKEASVTLAHAFATDDYAQYLVDTEGEGTKMDEESKWKLHADILRYTVASHLLSGLVTTAGPDFDSVALWYVFLIPPHHDLDDWLTVMRSGLWKLYFRLPKEGKARLFDEILPLLHDTKTEVLGKEREHDAWYLVYLGTKPNSQGRGYGSKLLKGMIARADAENRPIYLESSSLANNVYYEKFGFEVKKEIYLRRGQGEPVRLSIMVREPVPQKKEEGGGGGGGTVVVKEKKAGGTVLRKLMGKVVG</sequence>
<accession>A0AAV9HPB2</accession>
<protein>
    <submittedName>
        <fullName evidence="2">Acetyltransferase</fullName>
    </submittedName>
</protein>
<feature type="non-terminal residue" evidence="2">
    <location>
        <position position="1"/>
    </location>
</feature>
<dbReference type="PROSITE" id="PS51186">
    <property type="entry name" value="GNAT"/>
    <property type="match status" value="1"/>
</dbReference>
<dbReference type="CDD" id="cd04301">
    <property type="entry name" value="NAT_SF"/>
    <property type="match status" value="1"/>
</dbReference>
<dbReference type="PANTHER" id="PTHR42791">
    <property type="entry name" value="GNAT FAMILY ACETYLTRANSFERASE"/>
    <property type="match status" value="1"/>
</dbReference>
<dbReference type="EMBL" id="MU864986">
    <property type="protein sequence ID" value="KAK4461664.1"/>
    <property type="molecule type" value="Genomic_DNA"/>
</dbReference>
<name>A0AAV9HPB2_9PEZI</name>
<dbReference type="AlphaFoldDB" id="A0AAV9HPB2"/>
<dbReference type="SUPFAM" id="SSF55729">
    <property type="entry name" value="Acyl-CoA N-acyltransferases (Nat)"/>
    <property type="match status" value="1"/>
</dbReference>
<proteinExistence type="predicted"/>
<dbReference type="InterPro" id="IPR052523">
    <property type="entry name" value="Trichothecene_AcTrans"/>
</dbReference>
<evidence type="ECO:0000313" key="2">
    <source>
        <dbReference type="EMBL" id="KAK4461664.1"/>
    </source>
</evidence>
<evidence type="ECO:0000313" key="3">
    <source>
        <dbReference type="Proteomes" id="UP001321749"/>
    </source>
</evidence>
<feature type="domain" description="N-acetyltransferase" evidence="1">
    <location>
        <begin position="126"/>
        <end position="263"/>
    </location>
</feature>
<organism evidence="2 3">
    <name type="scientific">Cladorrhinum samala</name>
    <dbReference type="NCBI Taxonomy" id="585594"/>
    <lineage>
        <taxon>Eukaryota</taxon>
        <taxon>Fungi</taxon>
        <taxon>Dikarya</taxon>
        <taxon>Ascomycota</taxon>
        <taxon>Pezizomycotina</taxon>
        <taxon>Sordariomycetes</taxon>
        <taxon>Sordariomycetidae</taxon>
        <taxon>Sordariales</taxon>
        <taxon>Podosporaceae</taxon>
        <taxon>Cladorrhinum</taxon>
    </lineage>
</organism>
<reference evidence="2" key="1">
    <citation type="journal article" date="2023" name="Mol. Phylogenet. Evol.">
        <title>Genome-scale phylogeny and comparative genomics of the fungal order Sordariales.</title>
        <authorList>
            <person name="Hensen N."/>
            <person name="Bonometti L."/>
            <person name="Westerberg I."/>
            <person name="Brannstrom I.O."/>
            <person name="Guillou S."/>
            <person name="Cros-Aarteil S."/>
            <person name="Calhoun S."/>
            <person name="Haridas S."/>
            <person name="Kuo A."/>
            <person name="Mondo S."/>
            <person name="Pangilinan J."/>
            <person name="Riley R."/>
            <person name="LaButti K."/>
            <person name="Andreopoulos B."/>
            <person name="Lipzen A."/>
            <person name="Chen C."/>
            <person name="Yan M."/>
            <person name="Daum C."/>
            <person name="Ng V."/>
            <person name="Clum A."/>
            <person name="Steindorff A."/>
            <person name="Ohm R.A."/>
            <person name="Martin F."/>
            <person name="Silar P."/>
            <person name="Natvig D.O."/>
            <person name="Lalanne C."/>
            <person name="Gautier V."/>
            <person name="Ament-Velasquez S.L."/>
            <person name="Kruys A."/>
            <person name="Hutchinson M.I."/>
            <person name="Powell A.J."/>
            <person name="Barry K."/>
            <person name="Miller A.N."/>
            <person name="Grigoriev I.V."/>
            <person name="Debuchy R."/>
            <person name="Gladieux P."/>
            <person name="Hiltunen Thoren M."/>
            <person name="Johannesson H."/>
        </authorList>
    </citation>
    <scope>NUCLEOTIDE SEQUENCE</scope>
    <source>
        <strain evidence="2">PSN324</strain>
    </source>
</reference>
<gene>
    <name evidence="2" type="ORF">QBC42DRAFT_329095</name>
</gene>
<reference evidence="2" key="2">
    <citation type="submission" date="2023-06" db="EMBL/GenBank/DDBJ databases">
        <authorList>
            <consortium name="Lawrence Berkeley National Laboratory"/>
            <person name="Mondo S.J."/>
            <person name="Hensen N."/>
            <person name="Bonometti L."/>
            <person name="Westerberg I."/>
            <person name="Brannstrom I.O."/>
            <person name="Guillou S."/>
            <person name="Cros-Aarteil S."/>
            <person name="Calhoun S."/>
            <person name="Haridas S."/>
            <person name="Kuo A."/>
            <person name="Pangilinan J."/>
            <person name="Riley R."/>
            <person name="Labutti K."/>
            <person name="Andreopoulos B."/>
            <person name="Lipzen A."/>
            <person name="Chen C."/>
            <person name="Yanf M."/>
            <person name="Daum C."/>
            <person name="Ng V."/>
            <person name="Clum A."/>
            <person name="Steindorff A."/>
            <person name="Ohm R."/>
            <person name="Martin F."/>
            <person name="Silar P."/>
            <person name="Natvig D."/>
            <person name="Lalanne C."/>
            <person name="Gautier V."/>
            <person name="Ament-Velasquez S.L."/>
            <person name="Kruys A."/>
            <person name="Hutchinson M.I."/>
            <person name="Powell A.J."/>
            <person name="Barry K."/>
            <person name="Miller A.N."/>
            <person name="Grigoriev I.V."/>
            <person name="Debuchy R."/>
            <person name="Gladieux P."/>
            <person name="Thoren M.H."/>
            <person name="Johannesson H."/>
        </authorList>
    </citation>
    <scope>NUCLEOTIDE SEQUENCE</scope>
    <source>
        <strain evidence="2">PSN324</strain>
    </source>
</reference>
<dbReference type="GO" id="GO:0016747">
    <property type="term" value="F:acyltransferase activity, transferring groups other than amino-acyl groups"/>
    <property type="evidence" value="ECO:0007669"/>
    <property type="project" value="InterPro"/>
</dbReference>
<comment type="caution">
    <text evidence="2">The sequence shown here is derived from an EMBL/GenBank/DDBJ whole genome shotgun (WGS) entry which is preliminary data.</text>
</comment>
<dbReference type="Pfam" id="PF13508">
    <property type="entry name" value="Acetyltransf_7"/>
    <property type="match status" value="1"/>
</dbReference>
<dbReference type="InterPro" id="IPR016181">
    <property type="entry name" value="Acyl_CoA_acyltransferase"/>
</dbReference>